<proteinExistence type="predicted"/>
<sequence length="71" mass="8105">MYSPSSTSTSSPSSDRRSSSLYRRKLPATPNDVISSTPKAPRRRDFDYPPAGFYSSQMHRKVYEIRSAEMQ</sequence>
<reference evidence="3" key="2">
    <citation type="submission" date="2020-10" db="UniProtKB">
        <authorList>
            <consortium name="WormBaseParasite"/>
        </authorList>
    </citation>
    <scope>IDENTIFICATION</scope>
</reference>
<dbReference type="AlphaFoldDB" id="A0A7E4W1Z4"/>
<evidence type="ECO:0000313" key="3">
    <source>
        <dbReference type="WBParaSite" id="Pan_g5130.t1"/>
    </source>
</evidence>
<protein>
    <submittedName>
        <fullName evidence="3">Uncharacterized protein</fullName>
    </submittedName>
</protein>
<feature type="compositionally biased region" description="Low complexity" evidence="1">
    <location>
        <begin position="1"/>
        <end position="13"/>
    </location>
</feature>
<accession>A0A7E4W1Z4</accession>
<feature type="region of interest" description="Disordered" evidence="1">
    <location>
        <begin position="1"/>
        <end position="51"/>
    </location>
</feature>
<evidence type="ECO:0000256" key="1">
    <source>
        <dbReference type="SAM" id="MobiDB-lite"/>
    </source>
</evidence>
<name>A0A7E4W1Z4_PANRE</name>
<organism evidence="2 3">
    <name type="scientific">Panagrellus redivivus</name>
    <name type="common">Microworm</name>
    <dbReference type="NCBI Taxonomy" id="6233"/>
    <lineage>
        <taxon>Eukaryota</taxon>
        <taxon>Metazoa</taxon>
        <taxon>Ecdysozoa</taxon>
        <taxon>Nematoda</taxon>
        <taxon>Chromadorea</taxon>
        <taxon>Rhabditida</taxon>
        <taxon>Tylenchina</taxon>
        <taxon>Panagrolaimomorpha</taxon>
        <taxon>Panagrolaimoidea</taxon>
        <taxon>Panagrolaimidae</taxon>
        <taxon>Panagrellus</taxon>
    </lineage>
</organism>
<dbReference type="Proteomes" id="UP000492821">
    <property type="component" value="Unassembled WGS sequence"/>
</dbReference>
<reference evidence="2" key="1">
    <citation type="journal article" date="2013" name="Genetics">
        <title>The draft genome and transcriptome of Panagrellus redivivus are shaped by the harsh demands of a free-living lifestyle.</title>
        <authorList>
            <person name="Srinivasan J."/>
            <person name="Dillman A.R."/>
            <person name="Macchietto M.G."/>
            <person name="Heikkinen L."/>
            <person name="Lakso M."/>
            <person name="Fracchia K.M."/>
            <person name="Antoshechkin I."/>
            <person name="Mortazavi A."/>
            <person name="Wong G."/>
            <person name="Sternberg P.W."/>
        </authorList>
    </citation>
    <scope>NUCLEOTIDE SEQUENCE [LARGE SCALE GENOMIC DNA]</scope>
    <source>
        <strain evidence="2">MT8872</strain>
    </source>
</reference>
<keyword evidence="2" id="KW-1185">Reference proteome</keyword>
<evidence type="ECO:0000313" key="2">
    <source>
        <dbReference type="Proteomes" id="UP000492821"/>
    </source>
</evidence>
<dbReference type="WBParaSite" id="Pan_g5130.t1">
    <property type="protein sequence ID" value="Pan_g5130.t1"/>
    <property type="gene ID" value="Pan_g5130"/>
</dbReference>